<reference evidence="1 2" key="3">
    <citation type="journal article" date="2022" name="Microbiol. Spectr.">
        <title>Folding features and dynamics of 3D genome architecture in plant fungal pathogens.</title>
        <authorList>
            <person name="Xia C."/>
        </authorList>
    </citation>
    <scope>NUCLEOTIDE SEQUENCE [LARGE SCALE GENOMIC DNA]</scope>
    <source>
        <strain evidence="1 2">93-210</strain>
    </source>
</reference>
<dbReference type="EMBL" id="CM045870">
    <property type="protein sequence ID" value="KAI7953900.1"/>
    <property type="molecule type" value="Genomic_DNA"/>
</dbReference>
<protein>
    <submittedName>
        <fullName evidence="1">Uncharacterized protein</fullName>
    </submittedName>
</protein>
<evidence type="ECO:0000313" key="1">
    <source>
        <dbReference type="EMBL" id="KAI7953900.1"/>
    </source>
</evidence>
<evidence type="ECO:0000313" key="2">
    <source>
        <dbReference type="Proteomes" id="UP001060170"/>
    </source>
</evidence>
<reference evidence="2" key="2">
    <citation type="journal article" date="2018" name="Mol. Plant Microbe Interact.">
        <title>Genome sequence resources for the wheat stripe rust pathogen (Puccinia striiformis f. sp. tritici) and the barley stripe rust pathogen (Puccinia striiformis f. sp. hordei).</title>
        <authorList>
            <person name="Xia C."/>
            <person name="Wang M."/>
            <person name="Yin C."/>
            <person name="Cornejo O.E."/>
            <person name="Hulbert S.H."/>
            <person name="Chen X."/>
        </authorList>
    </citation>
    <scope>NUCLEOTIDE SEQUENCE [LARGE SCALE GENOMIC DNA]</scope>
    <source>
        <strain evidence="2">93-210</strain>
    </source>
</reference>
<comment type="caution">
    <text evidence="1">The sequence shown here is derived from an EMBL/GenBank/DDBJ whole genome shotgun (WGS) entry which is preliminary data.</text>
</comment>
<reference evidence="2" key="1">
    <citation type="journal article" date="2018" name="BMC Genomics">
        <title>Genomic insights into host adaptation between the wheat stripe rust pathogen (Puccinia striiformis f. sp. tritici) and the barley stripe rust pathogen (Puccinia striiformis f. sp. hordei).</title>
        <authorList>
            <person name="Xia C."/>
            <person name="Wang M."/>
            <person name="Yin C."/>
            <person name="Cornejo O.E."/>
            <person name="Hulbert S.H."/>
            <person name="Chen X."/>
        </authorList>
    </citation>
    <scope>NUCLEOTIDE SEQUENCE [LARGE SCALE GENOMIC DNA]</scope>
    <source>
        <strain evidence="2">93-210</strain>
    </source>
</reference>
<keyword evidence="2" id="KW-1185">Reference proteome</keyword>
<name>A0ACC0EHL4_9BASI</name>
<sequence length="145" mass="17004">MLSQIPVELKQLIVNCLQQQIVKGEARQLDLLNPTSMDQTFYQVCSQLNWKHLNFYYGDLPRLSTLNHEIISCHSQSHLVRYMTIRLNDHPPYFFGIVEPEPRDTRSNQIIQERLNLERLQVMKMETISSTLSSHQHSHSSQSQN</sequence>
<proteinExistence type="predicted"/>
<accession>A0ACC0EHL4</accession>
<organism evidence="1 2">
    <name type="scientific">Puccinia striiformis f. sp. tritici</name>
    <dbReference type="NCBI Taxonomy" id="168172"/>
    <lineage>
        <taxon>Eukaryota</taxon>
        <taxon>Fungi</taxon>
        <taxon>Dikarya</taxon>
        <taxon>Basidiomycota</taxon>
        <taxon>Pucciniomycotina</taxon>
        <taxon>Pucciniomycetes</taxon>
        <taxon>Pucciniales</taxon>
        <taxon>Pucciniaceae</taxon>
        <taxon>Puccinia</taxon>
    </lineage>
</organism>
<gene>
    <name evidence="1" type="ORF">MJO28_006447</name>
</gene>
<dbReference type="Proteomes" id="UP001060170">
    <property type="component" value="Chromosome 6"/>
</dbReference>